<reference evidence="1 2" key="1">
    <citation type="journal article" date="2016" name="Nat. Commun.">
        <title>Thousands of microbial genomes shed light on interconnected biogeochemical processes in an aquifer system.</title>
        <authorList>
            <person name="Anantharaman K."/>
            <person name="Brown C.T."/>
            <person name="Hug L.A."/>
            <person name="Sharon I."/>
            <person name="Castelle C.J."/>
            <person name="Probst A.J."/>
            <person name="Thomas B.C."/>
            <person name="Singh A."/>
            <person name="Wilkins M.J."/>
            <person name="Karaoz U."/>
            <person name="Brodie E.L."/>
            <person name="Williams K.H."/>
            <person name="Hubbard S.S."/>
            <person name="Banfield J.F."/>
        </authorList>
    </citation>
    <scope>NUCLEOTIDE SEQUENCE [LARGE SCALE GENOMIC DNA]</scope>
</reference>
<dbReference type="AlphaFoldDB" id="A0A1G2B6N4"/>
<sequence>MEQRINYEKNGKEGYKKLIVWKNARVLRKSIYQLTQQFPKSEHRRVSQMNDAARSVKQNIQEGYRQSIGKYINSLKNICAPSLSELHGDLEDCREDGLITQQEFKKLDELCGKTDYLFMRLVQSLESKRREREFNQRSEKIHQKSPDYPYPRYFSPINDTLFQKTFFQK</sequence>
<evidence type="ECO:0008006" key="3">
    <source>
        <dbReference type="Google" id="ProtNLM"/>
    </source>
</evidence>
<dbReference type="Gene3D" id="1.20.1440.60">
    <property type="entry name" value="23S rRNA-intervening sequence"/>
    <property type="match status" value="1"/>
</dbReference>
<accession>A0A1G2B6N4</accession>
<dbReference type="NCBIfam" id="TIGR02436">
    <property type="entry name" value="four helix bundle protein"/>
    <property type="match status" value="1"/>
</dbReference>
<gene>
    <name evidence="1" type="ORF">A2898_00080</name>
</gene>
<dbReference type="InterPro" id="IPR012657">
    <property type="entry name" value="23S_rRNA-intervening_sequence"/>
</dbReference>
<organism evidence="1 2">
    <name type="scientific">Candidatus Kerfeldbacteria bacterium RIFCSPLOWO2_01_FULL_48_11</name>
    <dbReference type="NCBI Taxonomy" id="1798543"/>
    <lineage>
        <taxon>Bacteria</taxon>
        <taxon>Candidatus Kerfeldiibacteriota</taxon>
    </lineage>
</organism>
<name>A0A1G2B6N4_9BACT</name>
<dbReference type="STRING" id="1798543.A2898_00080"/>
<dbReference type="EMBL" id="MHKE01000008">
    <property type="protein sequence ID" value="OGY84356.1"/>
    <property type="molecule type" value="Genomic_DNA"/>
</dbReference>
<evidence type="ECO:0000313" key="1">
    <source>
        <dbReference type="EMBL" id="OGY84356.1"/>
    </source>
</evidence>
<comment type="caution">
    <text evidence="1">The sequence shown here is derived from an EMBL/GenBank/DDBJ whole genome shotgun (WGS) entry which is preliminary data.</text>
</comment>
<proteinExistence type="predicted"/>
<protein>
    <recommendedName>
        <fullName evidence="3">Four helix bundle protein</fullName>
    </recommendedName>
</protein>
<evidence type="ECO:0000313" key="2">
    <source>
        <dbReference type="Proteomes" id="UP000179164"/>
    </source>
</evidence>
<dbReference type="InterPro" id="IPR036583">
    <property type="entry name" value="23S_rRNA_IVS_sf"/>
</dbReference>
<dbReference type="Pfam" id="PF05635">
    <property type="entry name" value="23S_rRNA_IVP"/>
    <property type="match status" value="1"/>
</dbReference>
<dbReference type="SUPFAM" id="SSF158446">
    <property type="entry name" value="IVS-encoded protein-like"/>
    <property type="match status" value="1"/>
</dbReference>
<dbReference type="Proteomes" id="UP000179164">
    <property type="component" value="Unassembled WGS sequence"/>
</dbReference>